<dbReference type="OrthoDB" id="3267566at2759"/>
<reference evidence="1 2" key="1">
    <citation type="journal article" date="2018" name="Evol. Lett.">
        <title>Horizontal gene cluster transfer increased hallucinogenic mushroom diversity.</title>
        <authorList>
            <person name="Reynolds H.T."/>
            <person name="Vijayakumar V."/>
            <person name="Gluck-Thaler E."/>
            <person name="Korotkin H.B."/>
            <person name="Matheny P.B."/>
            <person name="Slot J.C."/>
        </authorList>
    </citation>
    <scope>NUCLEOTIDE SEQUENCE [LARGE SCALE GENOMIC DNA]</scope>
    <source>
        <strain evidence="1 2">2631</strain>
    </source>
</reference>
<comment type="caution">
    <text evidence="1">The sequence shown here is derived from an EMBL/GenBank/DDBJ whole genome shotgun (WGS) entry which is preliminary data.</text>
</comment>
<evidence type="ECO:0000313" key="1">
    <source>
        <dbReference type="EMBL" id="PPQ89625.1"/>
    </source>
</evidence>
<gene>
    <name evidence="1" type="ORF">CVT25_012638</name>
</gene>
<keyword evidence="2" id="KW-1185">Reference proteome</keyword>
<proteinExistence type="predicted"/>
<protein>
    <submittedName>
        <fullName evidence="1">Uncharacterized protein</fullName>
    </submittedName>
</protein>
<dbReference type="AlphaFoldDB" id="A0A409XFU9"/>
<organism evidence="1 2">
    <name type="scientific">Psilocybe cyanescens</name>
    <dbReference type="NCBI Taxonomy" id="93625"/>
    <lineage>
        <taxon>Eukaryota</taxon>
        <taxon>Fungi</taxon>
        <taxon>Dikarya</taxon>
        <taxon>Basidiomycota</taxon>
        <taxon>Agaricomycotina</taxon>
        <taxon>Agaricomycetes</taxon>
        <taxon>Agaricomycetidae</taxon>
        <taxon>Agaricales</taxon>
        <taxon>Agaricineae</taxon>
        <taxon>Strophariaceae</taxon>
        <taxon>Psilocybe</taxon>
    </lineage>
</organism>
<dbReference type="Proteomes" id="UP000283269">
    <property type="component" value="Unassembled WGS sequence"/>
</dbReference>
<sequence length="252" mass="27204">MPSVLLCPNMPCPPVSASVPEPQLALSNTEATLFLPNGGHDADGLLDLPPLQKGYESDDEDVDNDDHTPDICTNAVADHSRHPPPAPSTVLSVTPLAARAVRSPSDRKSRTMLSILQRCRAALPRTWSVQKILRTWSKPDRWDEVDESFILSLCSANDDVALDMLRQLKDPKSFISRLGTKCFNVSLGVSLPGPGPFMVVDALIDSGATGCYINQSFVDSHSILTCPLPHPICVYNADLSRNAAAPSATVYC</sequence>
<name>A0A409XFU9_PSICY</name>
<evidence type="ECO:0000313" key="2">
    <source>
        <dbReference type="Proteomes" id="UP000283269"/>
    </source>
</evidence>
<dbReference type="CDD" id="cd00303">
    <property type="entry name" value="retropepsin_like"/>
    <property type="match status" value="1"/>
</dbReference>
<dbReference type="EMBL" id="NHYD01001854">
    <property type="protein sequence ID" value="PPQ89625.1"/>
    <property type="molecule type" value="Genomic_DNA"/>
</dbReference>
<accession>A0A409XFU9</accession>
<dbReference type="InParanoid" id="A0A409XFU9"/>